<name>A0A0F9QFA9_9ZZZZ</name>
<accession>A0A0F9QFA9</accession>
<gene>
    <name evidence="2" type="ORF">LCGC14_0725550</name>
</gene>
<protein>
    <submittedName>
        <fullName evidence="2">Uncharacterized protein</fullName>
    </submittedName>
</protein>
<comment type="caution">
    <text evidence="2">The sequence shown here is derived from an EMBL/GenBank/DDBJ whole genome shotgun (WGS) entry which is preliminary data.</text>
</comment>
<reference evidence="2" key="1">
    <citation type="journal article" date="2015" name="Nature">
        <title>Complex archaea that bridge the gap between prokaryotes and eukaryotes.</title>
        <authorList>
            <person name="Spang A."/>
            <person name="Saw J.H."/>
            <person name="Jorgensen S.L."/>
            <person name="Zaremba-Niedzwiedzka K."/>
            <person name="Martijn J."/>
            <person name="Lind A.E."/>
            <person name="van Eijk R."/>
            <person name="Schleper C."/>
            <person name="Guy L."/>
            <person name="Ettema T.J."/>
        </authorList>
    </citation>
    <scope>NUCLEOTIDE SEQUENCE</scope>
</reference>
<organism evidence="2">
    <name type="scientific">marine sediment metagenome</name>
    <dbReference type="NCBI Taxonomy" id="412755"/>
    <lineage>
        <taxon>unclassified sequences</taxon>
        <taxon>metagenomes</taxon>
        <taxon>ecological metagenomes</taxon>
    </lineage>
</organism>
<feature type="compositionally biased region" description="Polar residues" evidence="1">
    <location>
        <begin position="233"/>
        <end position="255"/>
    </location>
</feature>
<evidence type="ECO:0000313" key="2">
    <source>
        <dbReference type="EMBL" id="KKN41204.1"/>
    </source>
</evidence>
<dbReference type="EMBL" id="LAZR01001662">
    <property type="protein sequence ID" value="KKN41204.1"/>
    <property type="molecule type" value="Genomic_DNA"/>
</dbReference>
<proteinExistence type="predicted"/>
<sequence length="441" mass="46573">MSPWSIEYDPVKGVLHPFPYAPIMGGARPFILLDAKKGLTFNGSGADLIDEDFTVDPGWTEFGDSSVVNGKIVSNTVAGVDAYSVKTFAAQTELWAEAIISFDSFSFGATHSAGVFALHSLSGIRVEIYLVESSGIKFAAGYADDAGANDATLSSPVPVLGKKYKITLHYKQATTTSSNDGICEIWIDTIKVLDEQTVDNNAEDGDHIEVGGNLASSQASVLQRTDDVKVGTTGASPAQVTNWADQSGDGNNVPQATAVDQPDWNVSDSDFNGNPSVEADGVSESLKSALFSGGDKAQPNLVFIVHKTVSNVAASDYLFDGHTNAAKRHAIFDGSGGPNQEIFAGTSQALSLIDLNAHVSAYLFNGASSNSWEDGVPTIPAGTIGANPWDGITLFSRFNGANWGNRKVAYLLAYNSNFSDAAINYIGNVLAARFGTTWTDI</sequence>
<feature type="compositionally biased region" description="Polar residues" evidence="1">
    <location>
        <begin position="264"/>
        <end position="275"/>
    </location>
</feature>
<dbReference type="AlphaFoldDB" id="A0A0F9QFA9"/>
<evidence type="ECO:0000256" key="1">
    <source>
        <dbReference type="SAM" id="MobiDB-lite"/>
    </source>
</evidence>
<dbReference type="Gene3D" id="2.60.120.200">
    <property type="match status" value="1"/>
</dbReference>
<feature type="region of interest" description="Disordered" evidence="1">
    <location>
        <begin position="232"/>
        <end position="280"/>
    </location>
</feature>